<dbReference type="PROSITE" id="PS00775">
    <property type="entry name" value="GLYCOSYL_HYDROL_F3"/>
    <property type="match status" value="1"/>
</dbReference>
<dbReference type="PANTHER" id="PTHR42715:SF10">
    <property type="entry name" value="BETA-GLUCOSIDASE"/>
    <property type="match status" value="1"/>
</dbReference>
<evidence type="ECO:0000259" key="7">
    <source>
        <dbReference type="Pfam" id="PF01915"/>
    </source>
</evidence>
<dbReference type="GO" id="GO:0005975">
    <property type="term" value="P:carbohydrate metabolic process"/>
    <property type="evidence" value="ECO:0007669"/>
    <property type="project" value="InterPro"/>
</dbReference>
<feature type="region of interest" description="Disordered" evidence="5">
    <location>
        <begin position="602"/>
        <end position="624"/>
    </location>
</feature>
<feature type="region of interest" description="Disordered" evidence="5">
    <location>
        <begin position="67"/>
        <end position="101"/>
    </location>
</feature>
<evidence type="ECO:0000256" key="2">
    <source>
        <dbReference type="ARBA" id="ARBA00022801"/>
    </source>
</evidence>
<feature type="domain" description="Glycoside hydrolase family 3 C-terminal" evidence="7">
    <location>
        <begin position="336"/>
        <end position="542"/>
    </location>
</feature>
<dbReference type="Pfam" id="PF01915">
    <property type="entry name" value="Glyco_hydro_3_C"/>
    <property type="match status" value="1"/>
</dbReference>
<dbReference type="InterPro" id="IPR013783">
    <property type="entry name" value="Ig-like_fold"/>
</dbReference>
<keyword evidence="3" id="KW-0119">Carbohydrate metabolism</keyword>
<evidence type="ECO:0000256" key="5">
    <source>
        <dbReference type="SAM" id="MobiDB-lite"/>
    </source>
</evidence>
<dbReference type="Pfam" id="PF00933">
    <property type="entry name" value="Glyco_hydro_3"/>
    <property type="match status" value="1"/>
</dbReference>
<keyword evidence="4" id="KW-0326">Glycosidase</keyword>
<dbReference type="InterPro" id="IPR036962">
    <property type="entry name" value="Glyco_hydro_3_N_sf"/>
</dbReference>
<dbReference type="Gene3D" id="3.20.20.300">
    <property type="entry name" value="Glycoside hydrolase, family 3, N-terminal domain"/>
    <property type="match status" value="1"/>
</dbReference>
<name>W0FQI4_9BACT</name>
<proteinExistence type="inferred from homology"/>
<dbReference type="InterPro" id="IPR017853">
    <property type="entry name" value="GH"/>
</dbReference>
<dbReference type="PANTHER" id="PTHR42715">
    <property type="entry name" value="BETA-GLUCOSIDASE"/>
    <property type="match status" value="1"/>
</dbReference>
<comment type="similarity">
    <text evidence="1 4">Belongs to the glycosyl hydrolase 3 family.</text>
</comment>
<evidence type="ECO:0000256" key="3">
    <source>
        <dbReference type="ARBA" id="ARBA00023277"/>
    </source>
</evidence>
<evidence type="ECO:0000313" key="8">
    <source>
        <dbReference type="EMBL" id="AHF25260.1"/>
    </source>
</evidence>
<sequence length="732" mass="80850">MQYTPRTFLYNDHGIKRGTEGFGVNIEQILTQMTVEEKAALVSGTDFMYTNPIPRLNVPSLCMSDGPHGLRKQIGSGDNGVSRSEPATSFPTAAASASSWDPENTRRMGAAIAEECRHYGVHVLLGPGVNIKRNPLCGRNFEYFSEDPLLAGVMGAAEVEGVQSKGVGVSLKHFALNNSENYRFMGNSVASEKTMREIYLRPFAYIVKKAKPATVMCAYNQVGGVFCSENKWLLTDVLRREWGFDGLVMTDWGAMKDRVASLKAGLDLEMPGDTAICRRWILDGIREGSLSTEDLDNACRNVLRLVDAYVKPADETPIDFDAHHALAAEIAEDCAVLMKNDGALPLKADVKLHIAGELFENMRYQGAGSSMINPARLTTTKDAFEARGIVSVPVDECDVILYFAGLTDEYESEGCDRENMRLPEKQLRELDALCASGKPVAVVLFGGAPVELPFADKVDAILNMYLPGQNGGTTVARLLFGEANPSGKLAETWPLRYEDVPSHETFGKSVNEIYTEGTEVGYRWYNKHKIPVRYPFGHGLSYTTFDKTEWVRDGEAFTQTITNTGKRFGAEVAMLFLDGELAGFQKVRLQPGESATVTITPEEKTEADWSDELPLPPEPTSRPITLESRFTDLKQSFMGRILFNAVLSVAAKQEKEAEKLPEGPDRNNKRKGALFLRRILESNSLRSMSMCAGKSFPYNFAVGFMELANGRLLRGAKAFMIPIKVPKLPKEE</sequence>
<dbReference type="InterPro" id="IPR002772">
    <property type="entry name" value="Glyco_hydro_3_C"/>
</dbReference>
<dbReference type="GO" id="GO:0004553">
    <property type="term" value="F:hydrolase activity, hydrolyzing O-glycosyl compounds"/>
    <property type="evidence" value="ECO:0007669"/>
    <property type="project" value="InterPro"/>
</dbReference>
<organism evidence="8">
    <name type="scientific">uncultured bacterium Contig1604</name>
    <dbReference type="NCBI Taxonomy" id="1393470"/>
    <lineage>
        <taxon>Bacteria</taxon>
        <taxon>environmental samples</taxon>
    </lineage>
</organism>
<protein>
    <submittedName>
        <fullName evidence="8">Beta-glucosidase</fullName>
    </submittedName>
</protein>
<dbReference type="SUPFAM" id="SSF51445">
    <property type="entry name" value="(Trans)glycosidases"/>
    <property type="match status" value="1"/>
</dbReference>
<evidence type="ECO:0000259" key="6">
    <source>
        <dbReference type="Pfam" id="PF00933"/>
    </source>
</evidence>
<reference evidence="8" key="1">
    <citation type="journal article" date="2013" name="PLoS ONE">
        <title>Metagenomic insights into the carbohydrate-active enzymes carried by the microorganisms adhering to solid digesta in the rumen of cows.</title>
        <authorList>
            <person name="Wang L."/>
            <person name="Hatem A."/>
            <person name="Catalyurek U.V."/>
            <person name="Morrison M."/>
            <person name="Yu Z."/>
        </authorList>
    </citation>
    <scope>NUCLEOTIDE SEQUENCE</scope>
</reference>
<dbReference type="InterPro" id="IPR050288">
    <property type="entry name" value="Cellulose_deg_GH3"/>
</dbReference>
<feature type="domain" description="Glycoside hydrolase family 3 N-terminal" evidence="6">
    <location>
        <begin position="81"/>
        <end position="305"/>
    </location>
</feature>
<dbReference type="SUPFAM" id="SSF52279">
    <property type="entry name" value="Beta-D-glucan exohydrolase, C-terminal domain"/>
    <property type="match status" value="1"/>
</dbReference>
<dbReference type="InterPro" id="IPR019800">
    <property type="entry name" value="Glyco_hydro_3_AS"/>
</dbReference>
<dbReference type="AlphaFoldDB" id="W0FQI4"/>
<feature type="compositionally biased region" description="Low complexity" evidence="5">
    <location>
        <begin position="84"/>
        <end position="99"/>
    </location>
</feature>
<dbReference type="Gene3D" id="3.40.50.1700">
    <property type="entry name" value="Glycoside hydrolase family 3 C-terminal domain"/>
    <property type="match status" value="2"/>
</dbReference>
<accession>W0FQI4</accession>
<evidence type="ECO:0000256" key="4">
    <source>
        <dbReference type="RuleBase" id="RU361161"/>
    </source>
</evidence>
<dbReference type="InterPro" id="IPR001764">
    <property type="entry name" value="Glyco_hydro_3_N"/>
</dbReference>
<dbReference type="Gene3D" id="2.60.40.10">
    <property type="entry name" value="Immunoglobulins"/>
    <property type="match status" value="1"/>
</dbReference>
<evidence type="ECO:0000256" key="1">
    <source>
        <dbReference type="ARBA" id="ARBA00005336"/>
    </source>
</evidence>
<dbReference type="PRINTS" id="PR00133">
    <property type="entry name" value="GLHYDRLASE3"/>
</dbReference>
<dbReference type="InterPro" id="IPR036881">
    <property type="entry name" value="Glyco_hydro_3_C_sf"/>
</dbReference>
<dbReference type="EMBL" id="KC246826">
    <property type="protein sequence ID" value="AHF25260.1"/>
    <property type="molecule type" value="Genomic_DNA"/>
</dbReference>
<keyword evidence="2 4" id="KW-0378">Hydrolase</keyword>